<protein>
    <recommendedName>
        <fullName evidence="1">Aip3p/Bud6 N-terminal domain-containing protein</fullName>
    </recommendedName>
</protein>
<evidence type="ECO:0000313" key="2">
    <source>
        <dbReference type="EMBL" id="KAJ3496762.1"/>
    </source>
</evidence>
<gene>
    <name evidence="2" type="ORF">NLJ89_g10440</name>
</gene>
<keyword evidence="3" id="KW-1185">Reference proteome</keyword>
<organism evidence="2 3">
    <name type="scientific">Agrocybe chaxingu</name>
    <dbReference type="NCBI Taxonomy" id="84603"/>
    <lineage>
        <taxon>Eukaryota</taxon>
        <taxon>Fungi</taxon>
        <taxon>Dikarya</taxon>
        <taxon>Basidiomycota</taxon>
        <taxon>Agaricomycotina</taxon>
        <taxon>Agaricomycetes</taxon>
        <taxon>Agaricomycetidae</taxon>
        <taxon>Agaricales</taxon>
        <taxon>Agaricineae</taxon>
        <taxon>Strophariaceae</taxon>
        <taxon>Agrocybe</taxon>
    </lineage>
</organism>
<evidence type="ECO:0000259" key="1">
    <source>
        <dbReference type="Pfam" id="PF23153"/>
    </source>
</evidence>
<proteinExistence type="predicted"/>
<reference evidence="2" key="1">
    <citation type="submission" date="2022-07" db="EMBL/GenBank/DDBJ databases">
        <title>Genome Sequence of Agrocybe chaxingu.</title>
        <authorList>
            <person name="Buettner E."/>
        </authorList>
    </citation>
    <scope>NUCLEOTIDE SEQUENCE</scope>
    <source>
        <strain evidence="2">MP-N11</strain>
    </source>
</reference>
<dbReference type="AlphaFoldDB" id="A0A9W8JQS3"/>
<dbReference type="Proteomes" id="UP001148786">
    <property type="component" value="Unassembled WGS sequence"/>
</dbReference>
<dbReference type="InterPro" id="IPR056279">
    <property type="entry name" value="Aip3p_Bud6_N"/>
</dbReference>
<comment type="caution">
    <text evidence="2">The sequence shown here is derived from an EMBL/GenBank/DDBJ whole genome shotgun (WGS) entry which is preliminary data.</text>
</comment>
<evidence type="ECO:0000313" key="3">
    <source>
        <dbReference type="Proteomes" id="UP001148786"/>
    </source>
</evidence>
<dbReference type="Pfam" id="PF23153">
    <property type="entry name" value="Aip3p_Bud6_N"/>
    <property type="match status" value="1"/>
</dbReference>
<name>A0A9W8JQS3_9AGAR</name>
<sequence length="114" mass="13030">MKPTSSSVIEKALIGKYFSDVYARMTNDFNVVVAVFRRLDIDASDVVSIPDDLRMVLEECLAEEATPENLAFYQPRVREVITKLLQGLRNKHSIYQRIASERGNRSRGTGHERE</sequence>
<accession>A0A9W8JQS3</accession>
<feature type="domain" description="Aip3p/Bud6 N-terminal" evidence="1">
    <location>
        <begin position="18"/>
        <end position="96"/>
    </location>
</feature>
<dbReference type="OrthoDB" id="783096at2759"/>
<dbReference type="EMBL" id="JANKHO010001914">
    <property type="protein sequence ID" value="KAJ3496762.1"/>
    <property type="molecule type" value="Genomic_DNA"/>
</dbReference>